<evidence type="ECO:0000313" key="2">
    <source>
        <dbReference type="Proteomes" id="UP000478052"/>
    </source>
</evidence>
<accession>A0A6G0YR59</accession>
<dbReference type="OrthoDB" id="6600153at2759"/>
<sequence length="96" mass="11156">MYHNVSNIKLKGISFIKNCFVREGTRNNNNKSVQLSKSDYSSYEVILFTIIDTAMGKPYNLTRNDETIINRLKIKHSRLTHGYLMSKEEPLICELD</sequence>
<dbReference type="Proteomes" id="UP000478052">
    <property type="component" value="Unassembled WGS sequence"/>
</dbReference>
<gene>
    <name evidence="1" type="ORF">FWK35_00015375</name>
</gene>
<protein>
    <submittedName>
        <fullName evidence="1">Uncharacterized protein</fullName>
    </submittedName>
</protein>
<organism evidence="1 2">
    <name type="scientific">Aphis craccivora</name>
    <name type="common">Cowpea aphid</name>
    <dbReference type="NCBI Taxonomy" id="307492"/>
    <lineage>
        <taxon>Eukaryota</taxon>
        <taxon>Metazoa</taxon>
        <taxon>Ecdysozoa</taxon>
        <taxon>Arthropoda</taxon>
        <taxon>Hexapoda</taxon>
        <taxon>Insecta</taxon>
        <taxon>Pterygota</taxon>
        <taxon>Neoptera</taxon>
        <taxon>Paraneoptera</taxon>
        <taxon>Hemiptera</taxon>
        <taxon>Sternorrhyncha</taxon>
        <taxon>Aphidomorpha</taxon>
        <taxon>Aphidoidea</taxon>
        <taxon>Aphididae</taxon>
        <taxon>Aphidini</taxon>
        <taxon>Aphis</taxon>
        <taxon>Aphis</taxon>
    </lineage>
</organism>
<dbReference type="AlphaFoldDB" id="A0A6G0YR59"/>
<reference evidence="1 2" key="1">
    <citation type="submission" date="2019-08" db="EMBL/GenBank/DDBJ databases">
        <title>Whole genome of Aphis craccivora.</title>
        <authorList>
            <person name="Voronova N.V."/>
            <person name="Shulinski R.S."/>
            <person name="Bandarenka Y.V."/>
            <person name="Zhorov D.G."/>
            <person name="Warner D."/>
        </authorList>
    </citation>
    <scope>NUCLEOTIDE SEQUENCE [LARGE SCALE GENOMIC DNA]</scope>
    <source>
        <strain evidence="1">180601</strain>
        <tissue evidence="1">Whole Body</tissue>
    </source>
</reference>
<keyword evidence="2" id="KW-1185">Reference proteome</keyword>
<proteinExistence type="predicted"/>
<evidence type="ECO:0000313" key="1">
    <source>
        <dbReference type="EMBL" id="KAF0760237.1"/>
    </source>
</evidence>
<name>A0A6G0YR59_APHCR</name>
<dbReference type="EMBL" id="VUJU01002744">
    <property type="protein sequence ID" value="KAF0760237.1"/>
    <property type="molecule type" value="Genomic_DNA"/>
</dbReference>
<comment type="caution">
    <text evidence="1">The sequence shown here is derived from an EMBL/GenBank/DDBJ whole genome shotgun (WGS) entry which is preliminary data.</text>
</comment>